<feature type="compositionally biased region" description="Pro residues" evidence="7">
    <location>
        <begin position="218"/>
        <end position="259"/>
    </location>
</feature>
<keyword evidence="11" id="KW-1185">Reference proteome</keyword>
<feature type="region of interest" description="Disordered" evidence="7">
    <location>
        <begin position="211"/>
        <end position="265"/>
    </location>
</feature>
<dbReference type="OrthoDB" id="64893at2759"/>
<organism evidence="10 11">
    <name type="scientific">Nematostella vectensis</name>
    <name type="common">Starlet sea anemone</name>
    <dbReference type="NCBI Taxonomy" id="45351"/>
    <lineage>
        <taxon>Eukaryota</taxon>
        <taxon>Metazoa</taxon>
        <taxon>Cnidaria</taxon>
        <taxon>Anthozoa</taxon>
        <taxon>Hexacorallia</taxon>
        <taxon>Actiniaria</taxon>
        <taxon>Edwardsiidae</taxon>
        <taxon>Nematostella</taxon>
    </lineage>
</organism>
<keyword evidence="5" id="KW-0325">Glycoprotein</keyword>
<evidence type="ECO:0000256" key="2">
    <source>
        <dbReference type="ARBA" id="ARBA00022723"/>
    </source>
</evidence>
<evidence type="ECO:0000256" key="7">
    <source>
        <dbReference type="SAM" id="MobiDB-lite"/>
    </source>
</evidence>
<evidence type="ECO:0000256" key="6">
    <source>
        <dbReference type="ARBA" id="ARBA00034311"/>
    </source>
</evidence>
<evidence type="ECO:0000313" key="11">
    <source>
        <dbReference type="Proteomes" id="UP000001593"/>
    </source>
</evidence>
<evidence type="ECO:0000259" key="9">
    <source>
        <dbReference type="Pfam" id="PF03067"/>
    </source>
</evidence>
<feature type="chain" id="PRO_5002715458" description="Chitin-binding type-4 domain-containing protein" evidence="8">
    <location>
        <begin position="22"/>
        <end position="295"/>
    </location>
</feature>
<keyword evidence="4" id="KW-1015">Disulfide bond</keyword>
<evidence type="ECO:0000256" key="5">
    <source>
        <dbReference type="ARBA" id="ARBA00023180"/>
    </source>
</evidence>
<evidence type="ECO:0000256" key="1">
    <source>
        <dbReference type="ARBA" id="ARBA00001973"/>
    </source>
</evidence>
<dbReference type="HOGENOM" id="CLU_041201_0_1_1"/>
<dbReference type="PhylomeDB" id="A7SSA4"/>
<reference evidence="10 11" key="1">
    <citation type="journal article" date="2007" name="Science">
        <title>Sea anemone genome reveals ancestral eumetazoan gene repertoire and genomic organization.</title>
        <authorList>
            <person name="Putnam N.H."/>
            <person name="Srivastava M."/>
            <person name="Hellsten U."/>
            <person name="Dirks B."/>
            <person name="Chapman J."/>
            <person name="Salamov A."/>
            <person name="Terry A."/>
            <person name="Shapiro H."/>
            <person name="Lindquist E."/>
            <person name="Kapitonov V.V."/>
            <person name="Jurka J."/>
            <person name="Genikhovich G."/>
            <person name="Grigoriev I.V."/>
            <person name="Lucas S.M."/>
            <person name="Steele R.E."/>
            <person name="Finnerty J.R."/>
            <person name="Technau U."/>
            <person name="Martindale M.Q."/>
            <person name="Rokhsar D.S."/>
        </authorList>
    </citation>
    <scope>NUCLEOTIDE SEQUENCE [LARGE SCALE GENOMIC DNA]</scope>
    <source>
        <strain evidence="11">CH2 X CH6</strain>
    </source>
</reference>
<dbReference type="InterPro" id="IPR004302">
    <property type="entry name" value="Cellulose/chitin-bd_N"/>
</dbReference>
<proteinExistence type="inferred from homology"/>
<dbReference type="InterPro" id="IPR052282">
    <property type="entry name" value="Starch-active_LPMO"/>
</dbReference>
<dbReference type="EMBL" id="DS469774">
    <property type="protein sequence ID" value="EDO33411.1"/>
    <property type="molecule type" value="Genomic_DNA"/>
</dbReference>
<keyword evidence="8" id="KW-0732">Signal</keyword>
<dbReference type="Gene3D" id="2.70.50.50">
    <property type="entry name" value="chitin-binding protein cbp21"/>
    <property type="match status" value="1"/>
</dbReference>
<name>A7SSA4_NEMVE</name>
<dbReference type="InParanoid" id="A7SSA4"/>
<dbReference type="eggNOG" id="ENOG502QUV5">
    <property type="taxonomic scope" value="Eukaryota"/>
</dbReference>
<dbReference type="OMA" id="HITANHQ"/>
<keyword evidence="2" id="KW-0479">Metal-binding</keyword>
<evidence type="ECO:0000256" key="4">
    <source>
        <dbReference type="ARBA" id="ARBA00023157"/>
    </source>
</evidence>
<dbReference type="AlphaFoldDB" id="A7SSA4"/>
<evidence type="ECO:0000313" key="10">
    <source>
        <dbReference type="EMBL" id="EDO33411.1"/>
    </source>
</evidence>
<feature type="domain" description="Chitin-binding type-4" evidence="9">
    <location>
        <begin position="22"/>
        <end position="205"/>
    </location>
</feature>
<dbReference type="PANTHER" id="PTHR36575">
    <property type="entry name" value="BINDING PROTEIN, PUTATIVE (AFU_ORTHOLOGUE AFUA_1G14430)-RELATED"/>
    <property type="match status" value="1"/>
</dbReference>
<dbReference type="GO" id="GO:0046872">
    <property type="term" value="F:metal ion binding"/>
    <property type="evidence" value="ECO:0007669"/>
    <property type="project" value="UniProtKB-KW"/>
</dbReference>
<evidence type="ECO:0000256" key="8">
    <source>
        <dbReference type="SAM" id="SignalP"/>
    </source>
</evidence>
<protein>
    <recommendedName>
        <fullName evidence="9">Chitin-binding type-4 domain-containing protein</fullName>
    </recommendedName>
</protein>
<keyword evidence="3" id="KW-0186">Copper</keyword>
<dbReference type="Pfam" id="PF03067">
    <property type="entry name" value="LPMO_10"/>
    <property type="match status" value="1"/>
</dbReference>
<gene>
    <name evidence="10" type="ORF">NEMVEDRAFT_v1g216683</name>
</gene>
<comment type="cofactor">
    <cofactor evidence="1">
        <name>Cu(2+)</name>
        <dbReference type="ChEBI" id="CHEBI:29036"/>
    </cofactor>
</comment>
<sequence length="295" mass="31558">MAVKSILALSLLCNAVLLVHGHGYMIEPAARNACYMKFPNQCVRNYNANEQFCGGRATQIANGNKCGVCGDSYSNPSPPHVYPGKYATGFITQTYTQGQIISVKIHITANHQGWFEYRIGKIGTPPITQSKLTQLLASAEGQTRFPLTGSGSSYETQTLVLPADLTCDHCVIQWWWKVGNTWGCENGKCGNGLGPQETFVNCADVKILPGNGVVPTQAPRPPTTQTPPTKAPTDPPVPPTNPPVPPTNPPAPPTNPPKPGTCKASGAWSGNANMDNWCEVNCAQRNCPASHCVCN</sequence>
<dbReference type="KEGG" id="nve:5504607"/>
<dbReference type="Proteomes" id="UP000001593">
    <property type="component" value="Unassembled WGS sequence"/>
</dbReference>
<accession>A7SSA4</accession>
<evidence type="ECO:0000256" key="3">
    <source>
        <dbReference type="ARBA" id="ARBA00023008"/>
    </source>
</evidence>
<dbReference type="PANTHER" id="PTHR36575:SF2">
    <property type="entry name" value="CHITIN-BINDING TYPE-4 DOMAIN-CONTAINING PROTEIN-RELATED"/>
    <property type="match status" value="1"/>
</dbReference>
<comment type="similarity">
    <text evidence="6">Belongs to the polysaccharide monooxygenase AA13 family.</text>
</comment>
<feature type="signal peptide" evidence="8">
    <location>
        <begin position="1"/>
        <end position="21"/>
    </location>
</feature>